<dbReference type="Gene3D" id="2.30.180.10">
    <property type="entry name" value="FAS1 domain"/>
    <property type="match status" value="1"/>
</dbReference>
<dbReference type="PANTHER" id="PTHR10900:SF77">
    <property type="entry name" value="FI19380P1"/>
    <property type="match status" value="1"/>
</dbReference>
<dbReference type="RefSeq" id="WP_130356216.1">
    <property type="nucleotide sequence ID" value="NZ_SGXC01000001.1"/>
</dbReference>
<feature type="chain" id="PRO_5020794069" evidence="1">
    <location>
        <begin position="27"/>
        <end position="156"/>
    </location>
</feature>
<reference evidence="3 4" key="1">
    <citation type="submission" date="2019-02" db="EMBL/GenBank/DDBJ databases">
        <title>Genomic Encyclopedia of Type Strains, Phase IV (KMG-IV): sequencing the most valuable type-strain genomes for metagenomic binning, comparative biology and taxonomic classification.</title>
        <authorList>
            <person name="Goeker M."/>
        </authorList>
    </citation>
    <scope>NUCLEOTIDE SEQUENCE [LARGE SCALE GENOMIC DNA]</scope>
    <source>
        <strain evidence="3 4">K24</strain>
    </source>
</reference>
<sequence length="156" mass="17091">MHVRHTLGLIAMALALGLMSPAGVLARNIIDTAQTAGMFSSWVNAVREAGMEQTLKGQPYTVFAPSDEAFAKLPSARREALRNKDTLVQVVKLHMVAGKVRLKDAKEGTQIRTEGGKTLTVHRKDRRLLLSDAEVLEPDVEVDNGYINVLDTVLFP</sequence>
<accession>A0A4Q7NIP8</accession>
<keyword evidence="1" id="KW-0732">Signal</keyword>
<evidence type="ECO:0000313" key="3">
    <source>
        <dbReference type="EMBL" id="RZS84901.1"/>
    </source>
</evidence>
<dbReference type="Pfam" id="PF02469">
    <property type="entry name" value="Fasciclin"/>
    <property type="match status" value="1"/>
</dbReference>
<name>A0A4Q7NIP8_9BURK</name>
<dbReference type="FunFam" id="2.30.180.10:FF:000032">
    <property type="entry name" value="Fasciclin domain-containing protein, putative"/>
    <property type="match status" value="1"/>
</dbReference>
<dbReference type="InterPro" id="IPR000782">
    <property type="entry name" value="FAS1_domain"/>
</dbReference>
<evidence type="ECO:0000313" key="4">
    <source>
        <dbReference type="Proteomes" id="UP000292445"/>
    </source>
</evidence>
<dbReference type="Proteomes" id="UP000292445">
    <property type="component" value="Unassembled WGS sequence"/>
</dbReference>
<comment type="caution">
    <text evidence="3">The sequence shown here is derived from an EMBL/GenBank/DDBJ whole genome shotgun (WGS) entry which is preliminary data.</text>
</comment>
<evidence type="ECO:0000256" key="1">
    <source>
        <dbReference type="SAM" id="SignalP"/>
    </source>
</evidence>
<protein>
    <submittedName>
        <fullName evidence="3">Putative surface protein with fasciclin (FAS1) repeats</fullName>
    </submittedName>
</protein>
<dbReference type="SMART" id="SM00554">
    <property type="entry name" value="FAS1"/>
    <property type="match status" value="1"/>
</dbReference>
<dbReference type="SUPFAM" id="SSF82153">
    <property type="entry name" value="FAS1 domain"/>
    <property type="match status" value="1"/>
</dbReference>
<evidence type="ECO:0000259" key="2">
    <source>
        <dbReference type="PROSITE" id="PS50213"/>
    </source>
</evidence>
<gene>
    <name evidence="3" type="ORF">EV675_0922</name>
</gene>
<dbReference type="PROSITE" id="PS50213">
    <property type="entry name" value="FAS1"/>
    <property type="match status" value="1"/>
</dbReference>
<feature type="domain" description="FAS1" evidence="2">
    <location>
        <begin position="26"/>
        <end position="154"/>
    </location>
</feature>
<keyword evidence="4" id="KW-1185">Reference proteome</keyword>
<organism evidence="3 4">
    <name type="scientific">Pigmentiphaga kullae</name>
    <dbReference type="NCBI Taxonomy" id="151784"/>
    <lineage>
        <taxon>Bacteria</taxon>
        <taxon>Pseudomonadati</taxon>
        <taxon>Pseudomonadota</taxon>
        <taxon>Betaproteobacteria</taxon>
        <taxon>Burkholderiales</taxon>
        <taxon>Alcaligenaceae</taxon>
        <taxon>Pigmentiphaga</taxon>
    </lineage>
</organism>
<dbReference type="PANTHER" id="PTHR10900">
    <property type="entry name" value="PERIOSTIN-RELATED"/>
    <property type="match status" value="1"/>
</dbReference>
<dbReference type="EMBL" id="SGXC01000001">
    <property type="protein sequence ID" value="RZS84901.1"/>
    <property type="molecule type" value="Genomic_DNA"/>
</dbReference>
<dbReference type="AlphaFoldDB" id="A0A4Q7NIP8"/>
<dbReference type="OrthoDB" id="9800666at2"/>
<dbReference type="InterPro" id="IPR050904">
    <property type="entry name" value="Adhesion/Biosynth-related"/>
</dbReference>
<proteinExistence type="predicted"/>
<feature type="signal peptide" evidence="1">
    <location>
        <begin position="1"/>
        <end position="26"/>
    </location>
</feature>
<dbReference type="InterPro" id="IPR036378">
    <property type="entry name" value="FAS1_dom_sf"/>
</dbReference>